<keyword evidence="7 9" id="KW-0663">Pyridoxal phosphate</keyword>
<dbReference type="UniPathway" id="UPA00031">
    <property type="reaction ID" value="UER00012"/>
</dbReference>
<dbReference type="HAMAP" id="MF_01023">
    <property type="entry name" value="HisC_aminotrans_2"/>
    <property type="match status" value="1"/>
</dbReference>
<dbReference type="InterPro" id="IPR001917">
    <property type="entry name" value="Aminotrans_II_pyridoxalP_BS"/>
</dbReference>
<evidence type="ECO:0000256" key="1">
    <source>
        <dbReference type="ARBA" id="ARBA00001933"/>
    </source>
</evidence>
<keyword evidence="5 9" id="KW-0032">Aminotransferase</keyword>
<protein>
    <recommendedName>
        <fullName evidence="9">Histidinol-phosphate aminotransferase</fullName>
        <ecNumber evidence="9">2.6.1.9</ecNumber>
    </recommendedName>
    <alternativeName>
        <fullName evidence="9">Imidazole acetol-phosphate transaminase</fullName>
    </alternativeName>
</protein>
<comment type="similarity">
    <text evidence="3 9">Belongs to the class-II pyridoxal-phosphate-dependent aminotransferase family. Histidinol-phosphate aminotransferase subfamily.</text>
</comment>
<dbReference type="Gene3D" id="3.40.640.10">
    <property type="entry name" value="Type I PLP-dependent aspartate aminotransferase-like (Major domain)"/>
    <property type="match status" value="1"/>
</dbReference>
<evidence type="ECO:0000256" key="5">
    <source>
        <dbReference type="ARBA" id="ARBA00022576"/>
    </source>
</evidence>
<dbReference type="GO" id="GO:0030170">
    <property type="term" value="F:pyridoxal phosphate binding"/>
    <property type="evidence" value="ECO:0007669"/>
    <property type="project" value="InterPro"/>
</dbReference>
<dbReference type="EC" id="2.6.1.9" evidence="9"/>
<dbReference type="GO" id="GO:0000105">
    <property type="term" value="P:L-histidine biosynthetic process"/>
    <property type="evidence" value="ECO:0007669"/>
    <property type="project" value="UniProtKB-UniRule"/>
</dbReference>
<keyword evidence="9" id="KW-0368">Histidine biosynthesis</keyword>
<accession>F6DCK3</accession>
<dbReference type="OrthoDB" id="9813612at2"/>
<evidence type="ECO:0000313" key="11">
    <source>
        <dbReference type="EMBL" id="AEG31589.1"/>
    </source>
</evidence>
<dbReference type="SUPFAM" id="SSF53383">
    <property type="entry name" value="PLP-dependent transferases"/>
    <property type="match status" value="1"/>
</dbReference>
<evidence type="ECO:0000256" key="8">
    <source>
        <dbReference type="ARBA" id="ARBA00047481"/>
    </source>
</evidence>
<name>F6DCK3_THICA</name>
<evidence type="ECO:0000256" key="4">
    <source>
        <dbReference type="ARBA" id="ARBA00011738"/>
    </source>
</evidence>
<evidence type="ECO:0000259" key="10">
    <source>
        <dbReference type="Pfam" id="PF00155"/>
    </source>
</evidence>
<sequence length="363" mass="39034">MAIVDQALPHIAKISPYIPGKPVSELQRELGLSRVTKLASNENPLGVSAKVEQAAKLALKTLGRYPDGNAFYLRAAIAEFTCRTMPEVMVGNGSNELLEFVGRVFAGPGDEVIFSQYAFAVYAITAQIIGATPIQVTAKAYGHDLDAMAAAITSKTKLIYLANPNNPTGSFFSADALTAFMQKVPANVVVVYDEAYLEYVERDDAPSGLALLDQYPNVIVTRTFSKAYGLAALRVGYLLAHPDIVNLLNRIRAPFNVNELSQVCAVAALADQDFVAASVALNKQERSKVITALTHMGYTPLPSEGNFVCVNMGPEAASINQQLLQLGVIVRPVANYGMADFLRISIGTEAENQHLITALAQVK</sequence>
<evidence type="ECO:0000256" key="3">
    <source>
        <dbReference type="ARBA" id="ARBA00007970"/>
    </source>
</evidence>
<dbReference type="NCBIfam" id="TIGR01141">
    <property type="entry name" value="hisC"/>
    <property type="match status" value="1"/>
</dbReference>
<dbReference type="EMBL" id="CP002776">
    <property type="protein sequence ID" value="AEG31589.1"/>
    <property type="molecule type" value="Genomic_DNA"/>
</dbReference>
<keyword evidence="12" id="KW-1185">Reference proteome</keyword>
<comment type="cofactor">
    <cofactor evidence="1 9">
        <name>pyridoxal 5'-phosphate</name>
        <dbReference type="ChEBI" id="CHEBI:597326"/>
    </cofactor>
</comment>
<dbReference type="RefSeq" id="WP_013835367.1">
    <property type="nucleotide sequence ID" value="NC_015581.1"/>
</dbReference>
<dbReference type="HOGENOM" id="CLU_017584_3_3_6"/>
<evidence type="ECO:0000256" key="7">
    <source>
        <dbReference type="ARBA" id="ARBA00022898"/>
    </source>
</evidence>
<evidence type="ECO:0000313" key="12">
    <source>
        <dbReference type="Proteomes" id="UP000009232"/>
    </source>
</evidence>
<dbReference type="InterPro" id="IPR050106">
    <property type="entry name" value="HistidinolP_aminotransfase"/>
</dbReference>
<dbReference type="Pfam" id="PF00155">
    <property type="entry name" value="Aminotran_1_2"/>
    <property type="match status" value="1"/>
</dbReference>
<comment type="subunit">
    <text evidence="4 9">Homodimer.</text>
</comment>
<evidence type="ECO:0000256" key="6">
    <source>
        <dbReference type="ARBA" id="ARBA00022679"/>
    </source>
</evidence>
<dbReference type="PROSITE" id="PS00599">
    <property type="entry name" value="AA_TRANSFER_CLASS_2"/>
    <property type="match status" value="1"/>
</dbReference>
<dbReference type="InterPro" id="IPR005861">
    <property type="entry name" value="HisP_aminotrans"/>
</dbReference>
<dbReference type="InterPro" id="IPR004839">
    <property type="entry name" value="Aminotransferase_I/II_large"/>
</dbReference>
<dbReference type="STRING" id="717773.Thicy_0817"/>
<proteinExistence type="inferred from homology"/>
<evidence type="ECO:0000256" key="2">
    <source>
        <dbReference type="ARBA" id="ARBA00005011"/>
    </source>
</evidence>
<dbReference type="PANTHER" id="PTHR43643">
    <property type="entry name" value="HISTIDINOL-PHOSPHATE AMINOTRANSFERASE 2"/>
    <property type="match status" value="1"/>
</dbReference>
<dbReference type="CDD" id="cd00609">
    <property type="entry name" value="AAT_like"/>
    <property type="match status" value="1"/>
</dbReference>
<dbReference type="AlphaFoldDB" id="F6DCK3"/>
<evidence type="ECO:0000256" key="9">
    <source>
        <dbReference type="HAMAP-Rule" id="MF_01023"/>
    </source>
</evidence>
<dbReference type="Proteomes" id="UP000009232">
    <property type="component" value="Chromosome"/>
</dbReference>
<feature type="domain" description="Aminotransferase class I/classII large" evidence="10">
    <location>
        <begin position="35"/>
        <end position="359"/>
    </location>
</feature>
<dbReference type="InterPro" id="IPR015422">
    <property type="entry name" value="PyrdxlP-dep_Trfase_small"/>
</dbReference>
<dbReference type="InterPro" id="IPR015424">
    <property type="entry name" value="PyrdxlP-dep_Trfase"/>
</dbReference>
<feature type="modified residue" description="N6-(pyridoxal phosphate)lysine" evidence="9">
    <location>
        <position position="226"/>
    </location>
</feature>
<dbReference type="eggNOG" id="COG0079">
    <property type="taxonomic scope" value="Bacteria"/>
</dbReference>
<comment type="catalytic activity">
    <reaction evidence="8 9">
        <text>L-histidinol phosphate + 2-oxoglutarate = 3-(imidazol-4-yl)-2-oxopropyl phosphate + L-glutamate</text>
        <dbReference type="Rhea" id="RHEA:23744"/>
        <dbReference type="ChEBI" id="CHEBI:16810"/>
        <dbReference type="ChEBI" id="CHEBI:29985"/>
        <dbReference type="ChEBI" id="CHEBI:57766"/>
        <dbReference type="ChEBI" id="CHEBI:57980"/>
        <dbReference type="EC" id="2.6.1.9"/>
    </reaction>
</comment>
<keyword evidence="6 9" id="KW-0808">Transferase</keyword>
<dbReference type="KEGG" id="tcy:Thicy_0817"/>
<gene>
    <name evidence="9" type="primary">hisC</name>
    <name evidence="11" type="ordered locus">Thicy_0817</name>
</gene>
<comment type="pathway">
    <text evidence="2 9">Amino-acid biosynthesis; L-histidine biosynthesis; L-histidine from 5-phospho-alpha-D-ribose 1-diphosphate: step 7/9.</text>
</comment>
<organism evidence="11 12">
    <name type="scientific">Thiomicrospira cyclica (strain DSM 14477 / JCM 11371 / ALM1)</name>
    <name type="common">Thioalkalimicrobium cyclicum</name>
    <dbReference type="NCBI Taxonomy" id="717773"/>
    <lineage>
        <taxon>Bacteria</taxon>
        <taxon>Pseudomonadati</taxon>
        <taxon>Pseudomonadota</taxon>
        <taxon>Gammaproteobacteria</taxon>
        <taxon>Thiotrichales</taxon>
        <taxon>Piscirickettsiaceae</taxon>
        <taxon>Thiomicrospira</taxon>
    </lineage>
</organism>
<dbReference type="InterPro" id="IPR015421">
    <property type="entry name" value="PyrdxlP-dep_Trfase_major"/>
</dbReference>
<reference evidence="11 12" key="1">
    <citation type="submission" date="2011-05" db="EMBL/GenBank/DDBJ databases">
        <title>Complete sequence of Thioalkalimicrobium cyclicum ALM1.</title>
        <authorList>
            <consortium name="US DOE Joint Genome Institute"/>
            <person name="Lucas S."/>
            <person name="Han J."/>
            <person name="Lapidus A."/>
            <person name="Cheng J.-F."/>
            <person name="Goodwin L."/>
            <person name="Pitluck S."/>
            <person name="Peters L."/>
            <person name="Mikhailova N."/>
            <person name="Davenport K."/>
            <person name="Han C."/>
            <person name="Tapia R."/>
            <person name="Land M."/>
            <person name="Hauser L."/>
            <person name="Kyrpides N."/>
            <person name="Ivanova N."/>
            <person name="Pagani I."/>
            <person name="Kappler U."/>
            <person name="Woyke T."/>
        </authorList>
    </citation>
    <scope>NUCLEOTIDE SEQUENCE [LARGE SCALE GENOMIC DNA]</scope>
    <source>
        <strain evidence="12">DSM 14477 / JCM 11371 / ALM1</strain>
    </source>
</reference>
<dbReference type="Gene3D" id="3.90.1150.10">
    <property type="entry name" value="Aspartate Aminotransferase, domain 1"/>
    <property type="match status" value="1"/>
</dbReference>
<dbReference type="GO" id="GO:0004400">
    <property type="term" value="F:histidinol-phosphate transaminase activity"/>
    <property type="evidence" value="ECO:0007669"/>
    <property type="project" value="UniProtKB-UniRule"/>
</dbReference>
<keyword evidence="9" id="KW-0028">Amino-acid biosynthesis</keyword>
<dbReference type="PANTHER" id="PTHR43643:SF3">
    <property type="entry name" value="HISTIDINOL-PHOSPHATE AMINOTRANSFERASE"/>
    <property type="match status" value="1"/>
</dbReference>